<dbReference type="KEGG" id="vg:54982899"/>
<dbReference type="SMART" id="SM00487">
    <property type="entry name" value="DEXDc"/>
    <property type="match status" value="1"/>
</dbReference>
<dbReference type="RefSeq" id="YP_009792691.1">
    <property type="nucleotide sequence ID" value="NC_047861.1"/>
</dbReference>
<feature type="domain" description="Helicase ATP-binding" evidence="4">
    <location>
        <begin position="1009"/>
        <end position="1212"/>
    </location>
</feature>
<dbReference type="PROSITE" id="PS51194">
    <property type="entry name" value="HELICASE_CTER"/>
    <property type="match status" value="1"/>
</dbReference>
<dbReference type="SMART" id="SM00490">
    <property type="entry name" value="HELICc"/>
    <property type="match status" value="1"/>
</dbReference>
<feature type="coiled-coil region" evidence="2">
    <location>
        <begin position="293"/>
        <end position="320"/>
    </location>
</feature>
<feature type="domain" description="Helicase C-terminal" evidence="5">
    <location>
        <begin position="1342"/>
        <end position="1496"/>
    </location>
</feature>
<evidence type="ECO:0000256" key="1">
    <source>
        <dbReference type="ARBA" id="ARBA00022801"/>
    </source>
</evidence>
<evidence type="ECO:0000259" key="4">
    <source>
        <dbReference type="PROSITE" id="PS51192"/>
    </source>
</evidence>
<dbReference type="Gene3D" id="3.40.50.300">
    <property type="entry name" value="P-loop containing nucleotide triphosphate hydrolases"/>
    <property type="match status" value="1"/>
</dbReference>
<dbReference type="SUPFAM" id="SSF52540">
    <property type="entry name" value="P-loop containing nucleoside triphosphate hydrolases"/>
    <property type="match status" value="2"/>
</dbReference>
<dbReference type="Proteomes" id="UP000228765">
    <property type="component" value="Segment"/>
</dbReference>
<dbReference type="InterPro" id="IPR014001">
    <property type="entry name" value="Helicase_ATP-bd"/>
</dbReference>
<keyword evidence="7" id="KW-1185">Reference proteome</keyword>
<dbReference type="InterPro" id="IPR006935">
    <property type="entry name" value="Helicase/UvrB_N"/>
</dbReference>
<dbReference type="CDD" id="cd18793">
    <property type="entry name" value="SF2_C_SNF"/>
    <property type="match status" value="1"/>
</dbReference>
<evidence type="ECO:0000313" key="6">
    <source>
        <dbReference type="EMBL" id="ATI15643.1"/>
    </source>
</evidence>
<dbReference type="GO" id="GO:0016787">
    <property type="term" value="F:hydrolase activity"/>
    <property type="evidence" value="ECO:0007669"/>
    <property type="project" value="UniProtKB-KW"/>
</dbReference>
<dbReference type="InterPro" id="IPR027417">
    <property type="entry name" value="P-loop_NTPase"/>
</dbReference>
<evidence type="ECO:0000256" key="2">
    <source>
        <dbReference type="SAM" id="Coils"/>
    </source>
</evidence>
<evidence type="ECO:0000256" key="3">
    <source>
        <dbReference type="SAM" id="MobiDB-lite"/>
    </source>
</evidence>
<dbReference type="EMBL" id="MF663786">
    <property type="protein sequence ID" value="ATI15643.1"/>
    <property type="molecule type" value="Genomic_DNA"/>
</dbReference>
<dbReference type="GO" id="GO:0004386">
    <property type="term" value="F:helicase activity"/>
    <property type="evidence" value="ECO:0007669"/>
    <property type="project" value="UniProtKB-KW"/>
</dbReference>
<dbReference type="GO" id="GO:0003677">
    <property type="term" value="F:DNA binding"/>
    <property type="evidence" value="ECO:0007669"/>
    <property type="project" value="InterPro"/>
</dbReference>
<dbReference type="InterPro" id="IPR001650">
    <property type="entry name" value="Helicase_C-like"/>
</dbReference>
<dbReference type="Pfam" id="PF00271">
    <property type="entry name" value="Helicase_C"/>
    <property type="match status" value="1"/>
</dbReference>
<dbReference type="PANTHER" id="PTHR45766">
    <property type="entry name" value="DNA ANNEALING HELICASE AND ENDONUCLEASE ZRANB3 FAMILY MEMBER"/>
    <property type="match status" value="1"/>
</dbReference>
<dbReference type="InterPro" id="IPR049730">
    <property type="entry name" value="SNF2/RAD54-like_C"/>
</dbReference>
<evidence type="ECO:0000313" key="7">
    <source>
        <dbReference type="Proteomes" id="UP000228765"/>
    </source>
</evidence>
<dbReference type="Pfam" id="PF04851">
    <property type="entry name" value="ResIII"/>
    <property type="match status" value="1"/>
</dbReference>
<keyword evidence="1" id="KW-0378">Hydrolase</keyword>
<name>A0A291LA31_9CAUD</name>
<dbReference type="InterPro" id="IPR038718">
    <property type="entry name" value="SNF2-like_sf"/>
</dbReference>
<keyword evidence="6" id="KW-0547">Nucleotide-binding</keyword>
<evidence type="ECO:0000259" key="5">
    <source>
        <dbReference type="PROSITE" id="PS51194"/>
    </source>
</evidence>
<dbReference type="GO" id="GO:0005524">
    <property type="term" value="F:ATP binding"/>
    <property type="evidence" value="ECO:0007669"/>
    <property type="project" value="InterPro"/>
</dbReference>
<accession>A0A291LA31</accession>
<organism evidence="6 7">
    <name type="scientific">Bordetella phage vB_BbrM_PHB04</name>
    <dbReference type="NCBI Taxonomy" id="2029657"/>
    <lineage>
        <taxon>Viruses</taxon>
        <taxon>Duplodnaviria</taxon>
        <taxon>Heunggongvirae</taxon>
        <taxon>Uroviricota</taxon>
        <taxon>Caudoviricetes</taxon>
        <taxon>Phabquatrovirus</taxon>
        <taxon>Phabquatrovirus PHB04</taxon>
    </lineage>
</organism>
<dbReference type="PANTHER" id="PTHR45766:SF6">
    <property type="entry name" value="SWI_SNF-RELATED MATRIX-ASSOCIATED ACTIN-DEPENDENT REGULATOR OF CHROMATIN SUBFAMILY A-LIKE PROTEIN 1"/>
    <property type="match status" value="1"/>
</dbReference>
<keyword evidence="2" id="KW-0175">Coiled coil</keyword>
<dbReference type="Gene3D" id="3.40.50.10810">
    <property type="entry name" value="Tandem AAA-ATPase domain"/>
    <property type="match status" value="1"/>
</dbReference>
<sequence>MKPILFLKASKIPAGARWITVHPNGPGTEGQPVLIQENPDGSAHVIGGAGGKLNYLKLRSVRSESEYKREAEQRKKDKADQKKEQRKRDKEAGILESKKKAQENVRAQRMAHEREFVQTVAQTMGWDPAGLEFPEADYAHLSDAALGKMRKKHHRELVQRANDAVELQRQRLVTDSAARMEAGIGEVPLDAKDPEVLSVQDLNPIPDNPGGLGFQTDYKGRAEDAGLTDDELKAEADRARAAKQAQMTDAQRKAAVQRGETARMIRDELKNIREPAVPDADAALADAKQAVELLRAQKKLRAIQKKAREASAEIDRAAAEPKAYVLEYSADPDTDAKIAEDLNNDLRTMQTRAFLSEFEKLAGPNPEETLGKHIGIGAYNSVNSLALAVGGDALVDRSVVDVLGVAGAAQVLARRIHTDMPDEVERVAEGMQDFHLHHYMQASEEALGTARDLMDAAKEIELGEAATGADLQAAQELNARRREAVTGAQKVLGQALGEMEANAALVVALKQGKKDQFQVSLGKLGIEDAIRQVRAIGLQRGDYTIDSVAGDTFLTVNGAGLDRLAKPIQRGDLEQVRRNLSIIQGEHDEDGWLPLGVANRPDLVMDVKPGVAPRLAEQFQPGADLEQSLRDYIGGRAADGDAPGDIVADIQSAEFFVKVGRDRSEEYRAALDAVAPLKGQDGKMQRAEALADRFDQYADQFVEQRYGGGRSTLNRQKFTVDQKAVDALHRALSDTPEGTAAYKQLGELTPQDQRALREFFYRNVAKESPEAAGLRADLDRIQGAEPEKETTDMFGDTVTNPEWSEWRQQRDELAAKVGAASLTWGKYVDTMRGNENAYEAVQDLIRSNVAKSFADAHNRLNPGAPIKLGKAVIRNNLNHLDATDPAAREDRMQRERALIDSLRERVGGRYASGSVGEKMDAARDRQEAFEQAQMGFFSAQDDMFGGGAGEAAKEIQLGGDERHTLGHEAERQIAGMMGIVGQNFKPGQPTKLWNPTMSGGKNAARQRLVKMVDANKRVVAAFGTGSGKSLLQLASFTHLREQGKVKRGLFLVPSIVQGQFSGEALRYLEPGKFNWHIEPGAGREDRIAAYKNPDTHFAVMTHQSFRDDMLHLGAKHAGIAESEMSDRLNAMTDDERKDWMRGVLDAEGINFDYLTVDESQYTLNRAGKENSRLANVVDALSHHTPYYLMASGDPVKNDASEVYDLMRKMDPARYNDRAAFMRRYGADTLASKDALRREMARYVYPSKIDPDVAADRKEMRLGLSDGQKLALGELDQHFSTARLARMQGKVDVTAMRAISPSSFEGVPDDQHEAVARDLQQNLGILKSSAVQRVINTHPDNPNVDQLSQVAAERKGKPGVVFAHSLEAVKMLTERLEREGHRVVTITGADSAKEKDRKRQMFNPEQGEAQADILVASDAGATGMNIQRGQWLYQYDTPQTAMTHAQRNGRIFRTGQKNDVELIDGVPDHPEVHRARDRLRKKYGLRDLMTTPLEGLDESGVAYYLKQRQAAPDSQPSLL</sequence>
<proteinExistence type="predicted"/>
<feature type="region of interest" description="Disordered" evidence="3">
    <location>
        <begin position="64"/>
        <end position="103"/>
    </location>
</feature>
<dbReference type="GeneID" id="54982899"/>
<protein>
    <submittedName>
        <fullName evidence="6">Surperfamily II DNA or RNA helicase</fullName>
    </submittedName>
</protein>
<dbReference type="PROSITE" id="PS51192">
    <property type="entry name" value="HELICASE_ATP_BIND_1"/>
    <property type="match status" value="1"/>
</dbReference>
<reference evidence="6 7" key="1">
    <citation type="submission" date="2017-08" db="EMBL/GenBank/DDBJ databases">
        <title>Complete genome sequence of a novel bacteriophage infecting Bordetella bronchiseptica.</title>
        <authorList>
            <person name="Chen Y."/>
            <person name="Song J."/>
            <person name="Wu B."/>
        </authorList>
    </citation>
    <scope>NUCLEOTIDE SEQUENCE [LARGE SCALE GENOMIC DNA]</scope>
</reference>
<keyword evidence="6" id="KW-0067">ATP-binding</keyword>
<keyword evidence="6" id="KW-0347">Helicase</keyword>